<dbReference type="EMBL" id="JAVLVT010000005">
    <property type="protein sequence ID" value="MDS1271045.1"/>
    <property type="molecule type" value="Genomic_DNA"/>
</dbReference>
<dbReference type="Proteomes" id="UP001250214">
    <property type="component" value="Unassembled WGS sequence"/>
</dbReference>
<dbReference type="InterPro" id="IPR011051">
    <property type="entry name" value="RmlC_Cupin_sf"/>
</dbReference>
<dbReference type="InterPro" id="IPR008778">
    <property type="entry name" value="Pirin_C_dom"/>
</dbReference>
<dbReference type="CDD" id="cd02247">
    <property type="entry name" value="cupin_pirin_C"/>
    <property type="match status" value="1"/>
</dbReference>
<accession>A0ABU2H6W8</accession>
<comment type="similarity">
    <text evidence="1 2">Belongs to the pirin family.</text>
</comment>
<feature type="domain" description="Pirin C-terminal" evidence="4">
    <location>
        <begin position="193"/>
        <end position="291"/>
    </location>
</feature>
<evidence type="ECO:0000256" key="2">
    <source>
        <dbReference type="RuleBase" id="RU003457"/>
    </source>
</evidence>
<protein>
    <submittedName>
        <fullName evidence="5">Pirin family protein</fullName>
    </submittedName>
</protein>
<gene>
    <name evidence="5" type="ORF">RIF23_12120</name>
</gene>
<dbReference type="Pfam" id="PF05726">
    <property type="entry name" value="Pirin_C"/>
    <property type="match status" value="1"/>
</dbReference>
<dbReference type="PIRSF" id="PIRSF006232">
    <property type="entry name" value="Pirin"/>
    <property type="match status" value="1"/>
</dbReference>
<proteinExistence type="inferred from homology"/>
<dbReference type="PANTHER" id="PTHR13903">
    <property type="entry name" value="PIRIN-RELATED"/>
    <property type="match status" value="1"/>
</dbReference>
<dbReference type="InterPro" id="IPR012093">
    <property type="entry name" value="Pirin"/>
</dbReference>
<dbReference type="RefSeq" id="WP_310912596.1">
    <property type="nucleotide sequence ID" value="NZ_JAVLVT010000005.1"/>
</dbReference>
<feature type="domain" description="Pirin N-terminal" evidence="3">
    <location>
        <begin position="42"/>
        <end position="141"/>
    </location>
</feature>
<dbReference type="InterPro" id="IPR014710">
    <property type="entry name" value="RmlC-like_jellyroll"/>
</dbReference>
<name>A0ABU2H6W8_9ACTN</name>
<dbReference type="CDD" id="cd02909">
    <property type="entry name" value="cupin_pirin_N"/>
    <property type="match status" value="1"/>
</dbReference>
<dbReference type="Gene3D" id="2.60.120.10">
    <property type="entry name" value="Jelly Rolls"/>
    <property type="match status" value="1"/>
</dbReference>
<evidence type="ECO:0000256" key="1">
    <source>
        <dbReference type="ARBA" id="ARBA00008416"/>
    </source>
</evidence>
<evidence type="ECO:0000259" key="4">
    <source>
        <dbReference type="Pfam" id="PF05726"/>
    </source>
</evidence>
<comment type="caution">
    <text evidence="5">The sequence shown here is derived from an EMBL/GenBank/DDBJ whole genome shotgun (WGS) entry which is preliminary data.</text>
</comment>
<evidence type="ECO:0000259" key="3">
    <source>
        <dbReference type="Pfam" id="PF02678"/>
    </source>
</evidence>
<dbReference type="SUPFAM" id="SSF51182">
    <property type="entry name" value="RmlC-like cupins"/>
    <property type="match status" value="1"/>
</dbReference>
<dbReference type="PANTHER" id="PTHR13903:SF8">
    <property type="entry name" value="PIRIN"/>
    <property type="match status" value="1"/>
</dbReference>
<evidence type="ECO:0000313" key="6">
    <source>
        <dbReference type="Proteomes" id="UP001250214"/>
    </source>
</evidence>
<sequence>MSNLDSAPAEVTCVNSERHSSADVRLLTAREVPLGGPRGMTVHRTLPQRAQSLIGAWCFVDHYGPDDVSRSGGMRVPGHPHTGLQTVSWLFAGEVEHRDTTGGHAVIGPGELSLMTAGAGIAHSEYSVGSAPILHGVQLWVALPERTRFGAPRFDHHVPVAVSHGAAELRVFLGTLAGQVSPVSTHTPLLGAEVLLPAGQRLVLDADPGFEYGVLVDRGEVTLGGVAAAERQLLCQDPGAKALELCAPRVDTRFLLLGGEPLGEQIVMWWNFVGRSHAEIVTYRERWEQARVRGGSTARDTADFGVFPRSWEQTLPAPQLPQGRLRPRG</sequence>
<dbReference type="Pfam" id="PF02678">
    <property type="entry name" value="Pirin"/>
    <property type="match status" value="1"/>
</dbReference>
<reference evidence="6" key="1">
    <citation type="submission" date="2023-07" db="EMBL/GenBank/DDBJ databases">
        <title>Novel species in the genus Lipingzhangella isolated from Sambhar Salt Lake.</title>
        <authorList>
            <person name="Jiya N."/>
            <person name="Kajale S."/>
            <person name="Sharma A."/>
        </authorList>
    </citation>
    <scope>NUCLEOTIDE SEQUENCE [LARGE SCALE GENOMIC DNA]</scope>
    <source>
        <strain evidence="6">LS1_29</strain>
    </source>
</reference>
<keyword evidence="6" id="KW-1185">Reference proteome</keyword>
<evidence type="ECO:0000313" key="5">
    <source>
        <dbReference type="EMBL" id="MDS1271045.1"/>
    </source>
</evidence>
<dbReference type="InterPro" id="IPR003829">
    <property type="entry name" value="Pirin_N_dom"/>
</dbReference>
<organism evidence="5 6">
    <name type="scientific">Lipingzhangella rawalii</name>
    <dbReference type="NCBI Taxonomy" id="2055835"/>
    <lineage>
        <taxon>Bacteria</taxon>
        <taxon>Bacillati</taxon>
        <taxon>Actinomycetota</taxon>
        <taxon>Actinomycetes</taxon>
        <taxon>Streptosporangiales</taxon>
        <taxon>Nocardiopsidaceae</taxon>
        <taxon>Lipingzhangella</taxon>
    </lineage>
</organism>